<name>A0ABN2SRC0_9PSEU</name>
<reference evidence="2 3" key="1">
    <citation type="journal article" date="2019" name="Int. J. Syst. Evol. Microbiol.">
        <title>The Global Catalogue of Microorganisms (GCM) 10K type strain sequencing project: providing services to taxonomists for standard genome sequencing and annotation.</title>
        <authorList>
            <consortium name="The Broad Institute Genomics Platform"/>
            <consortium name="The Broad Institute Genome Sequencing Center for Infectious Disease"/>
            <person name="Wu L."/>
            <person name="Ma J."/>
        </authorList>
    </citation>
    <scope>NUCLEOTIDE SEQUENCE [LARGE SCALE GENOMIC DNA]</scope>
    <source>
        <strain evidence="2 3">JCM 14545</strain>
    </source>
</reference>
<accession>A0ABN2SRC0</accession>
<evidence type="ECO:0008006" key="4">
    <source>
        <dbReference type="Google" id="ProtNLM"/>
    </source>
</evidence>
<keyword evidence="3" id="KW-1185">Reference proteome</keyword>
<sequence>MLTAACGSEKPAEKPKQSSAAPVKADVKQPCSLLPDKEFSTVTKVKQVRAEALPEKTTPENHGVSRTCSYAEGSRKLGALAVTTYEGNQVTPKAMIDGLKAKKAGAEDIAGVADATYYVDKQNKSAVAAAAKVVNGTPVLIGFSGPETVKREELVELVKRASSKV</sequence>
<organism evidence="2 3">
    <name type="scientific">Amycolatopsis minnesotensis</name>
    <dbReference type="NCBI Taxonomy" id="337894"/>
    <lineage>
        <taxon>Bacteria</taxon>
        <taxon>Bacillati</taxon>
        <taxon>Actinomycetota</taxon>
        <taxon>Actinomycetes</taxon>
        <taxon>Pseudonocardiales</taxon>
        <taxon>Pseudonocardiaceae</taxon>
        <taxon>Amycolatopsis</taxon>
    </lineage>
</organism>
<gene>
    <name evidence="2" type="ORF">GCM10009754_81840</name>
</gene>
<proteinExistence type="predicted"/>
<evidence type="ECO:0000313" key="3">
    <source>
        <dbReference type="Proteomes" id="UP001501116"/>
    </source>
</evidence>
<dbReference type="Proteomes" id="UP001501116">
    <property type="component" value="Unassembled WGS sequence"/>
</dbReference>
<evidence type="ECO:0000313" key="2">
    <source>
        <dbReference type="EMBL" id="GAA1990986.1"/>
    </source>
</evidence>
<evidence type="ECO:0000256" key="1">
    <source>
        <dbReference type="SAM" id="MobiDB-lite"/>
    </source>
</evidence>
<protein>
    <recommendedName>
        <fullName evidence="4">DUF3558 domain-containing protein</fullName>
    </recommendedName>
</protein>
<comment type="caution">
    <text evidence="2">The sequence shown here is derived from an EMBL/GenBank/DDBJ whole genome shotgun (WGS) entry which is preliminary data.</text>
</comment>
<feature type="region of interest" description="Disordered" evidence="1">
    <location>
        <begin position="1"/>
        <end position="26"/>
    </location>
</feature>
<dbReference type="EMBL" id="BAAANN010000057">
    <property type="protein sequence ID" value="GAA1990986.1"/>
    <property type="molecule type" value="Genomic_DNA"/>
</dbReference>